<dbReference type="GO" id="GO:0006631">
    <property type="term" value="P:fatty acid metabolic process"/>
    <property type="evidence" value="ECO:0007669"/>
    <property type="project" value="TreeGrafter"/>
</dbReference>
<dbReference type="Gene3D" id="3.40.50.12780">
    <property type="entry name" value="N-terminal domain of ligase-like"/>
    <property type="match status" value="1"/>
</dbReference>
<organism evidence="5 6">
    <name type="scientific">Herpetosiphon geysericola</name>
    <dbReference type="NCBI Taxonomy" id="70996"/>
    <lineage>
        <taxon>Bacteria</taxon>
        <taxon>Bacillati</taxon>
        <taxon>Chloroflexota</taxon>
        <taxon>Chloroflexia</taxon>
        <taxon>Herpetosiphonales</taxon>
        <taxon>Herpetosiphonaceae</taxon>
        <taxon>Herpetosiphon</taxon>
    </lineage>
</organism>
<dbReference type="Pfam" id="PF00501">
    <property type="entry name" value="AMP-binding"/>
    <property type="match status" value="1"/>
</dbReference>
<dbReference type="STRING" id="70996.SE18_18885"/>
<evidence type="ECO:0000259" key="4">
    <source>
        <dbReference type="Pfam" id="PF13193"/>
    </source>
</evidence>
<feature type="domain" description="AMP-binding enzyme C-terminal" evidence="4">
    <location>
        <begin position="465"/>
        <end position="540"/>
    </location>
</feature>
<dbReference type="InterPro" id="IPR000873">
    <property type="entry name" value="AMP-dep_synth/lig_dom"/>
</dbReference>
<dbReference type="OrthoDB" id="9778383at2"/>
<evidence type="ECO:0000313" key="6">
    <source>
        <dbReference type="Proteomes" id="UP000050277"/>
    </source>
</evidence>
<evidence type="ECO:0000259" key="3">
    <source>
        <dbReference type="Pfam" id="PF00501"/>
    </source>
</evidence>
<dbReference type="Proteomes" id="UP000050277">
    <property type="component" value="Unassembled WGS sequence"/>
</dbReference>
<dbReference type="PANTHER" id="PTHR43201">
    <property type="entry name" value="ACYL-COA SYNTHETASE"/>
    <property type="match status" value="1"/>
</dbReference>
<dbReference type="Pfam" id="PF13193">
    <property type="entry name" value="AMP-binding_C"/>
    <property type="match status" value="1"/>
</dbReference>
<dbReference type="AlphaFoldDB" id="A0A0P6XYK1"/>
<keyword evidence="6" id="KW-1185">Reference proteome</keyword>
<evidence type="ECO:0000256" key="2">
    <source>
        <dbReference type="ARBA" id="ARBA00022598"/>
    </source>
</evidence>
<dbReference type="InterPro" id="IPR025110">
    <property type="entry name" value="AMP-bd_C"/>
</dbReference>
<protein>
    <submittedName>
        <fullName evidence="5">AMP-dependent synthetase</fullName>
    </submittedName>
</protein>
<dbReference type="PROSITE" id="PS00455">
    <property type="entry name" value="AMP_BINDING"/>
    <property type="match status" value="1"/>
</dbReference>
<dbReference type="RefSeq" id="WP_054536021.1">
    <property type="nucleotide sequence ID" value="NZ_LGKP01000026.1"/>
</dbReference>
<dbReference type="InterPro" id="IPR045851">
    <property type="entry name" value="AMP-bd_C_sf"/>
</dbReference>
<keyword evidence="2" id="KW-0436">Ligase</keyword>
<accession>A0A0P6XYK1</accession>
<dbReference type="Gene3D" id="3.30.300.30">
    <property type="match status" value="1"/>
</dbReference>
<comment type="similarity">
    <text evidence="1">Belongs to the ATP-dependent AMP-binding enzyme family.</text>
</comment>
<dbReference type="EMBL" id="LGKP01000026">
    <property type="protein sequence ID" value="KPL84941.1"/>
    <property type="molecule type" value="Genomic_DNA"/>
</dbReference>
<sequence length="560" mass="62100">MTHPELDPTTMQLLNAAHTYTGIPASTVQTPWHSLAELLQARAASDAEREFLAYFNDHAGEEIRWSYADLFARAARIANLLTTVYGVRHGERVATLAYNHPDTVAIYAACWLIGATIAPQNVGEDDQRIGFILSNAAVRVVLARPEYLERATTISSHAAGVEHVVALDADFEQALAAQAASFEPNQAPSLNDEALLVYTSGTTGAPKGVQLSHYNLLADCTGIMRWHGIDADSRLMAILPIHHVNGIVVTLVTPLLAQASVVLNRAFSAGTFWQRIANERVQIVSVVPTILQYLCEAKPEHSQFERSHLRYLICGAGTLPVALAKRFYDQFGVRVLHGYGLSETTCYSCFLPTNLSDAEYRHWMEDFGYPSIGVAMWPNEMAIHDPQGHALSEGERGEIVIRGHNVMMSYFNRPDANAEAFKYGWFRSGDEGFYQWDAQGRQFLFITGRLKELINRGGVKYSPFEIEEVLLAVPGVRTALAIAFPNNWYGEEVGAYIVPEAGAQLDAATILAHCRAHMPFAKCPKVVVFGNEIPVTATGKYQRLRLQELFAEWNDSQFRE</sequence>
<dbReference type="PANTHER" id="PTHR43201:SF5">
    <property type="entry name" value="MEDIUM-CHAIN ACYL-COA LIGASE ACSF2, MITOCHONDRIAL"/>
    <property type="match status" value="1"/>
</dbReference>
<gene>
    <name evidence="5" type="ORF">SE18_18885</name>
</gene>
<dbReference type="PATRIC" id="fig|70996.4.peg.3049"/>
<evidence type="ECO:0000313" key="5">
    <source>
        <dbReference type="EMBL" id="KPL84941.1"/>
    </source>
</evidence>
<feature type="domain" description="AMP-dependent synthetase/ligase" evidence="3">
    <location>
        <begin position="40"/>
        <end position="411"/>
    </location>
</feature>
<comment type="caution">
    <text evidence="5">The sequence shown here is derived from an EMBL/GenBank/DDBJ whole genome shotgun (WGS) entry which is preliminary data.</text>
</comment>
<dbReference type="InterPro" id="IPR020845">
    <property type="entry name" value="AMP-binding_CS"/>
</dbReference>
<reference evidence="5 6" key="1">
    <citation type="submission" date="2015-07" db="EMBL/GenBank/DDBJ databases">
        <title>Whole genome sequence of Herpetosiphon geysericola DSM 7119.</title>
        <authorList>
            <person name="Hemp J."/>
            <person name="Ward L.M."/>
            <person name="Pace L.A."/>
            <person name="Fischer W.W."/>
        </authorList>
    </citation>
    <scope>NUCLEOTIDE SEQUENCE [LARGE SCALE GENOMIC DNA]</scope>
    <source>
        <strain evidence="5 6">DSM 7119</strain>
    </source>
</reference>
<dbReference type="GO" id="GO:0031956">
    <property type="term" value="F:medium-chain fatty acid-CoA ligase activity"/>
    <property type="evidence" value="ECO:0007669"/>
    <property type="project" value="TreeGrafter"/>
</dbReference>
<name>A0A0P6XYK1_9CHLR</name>
<proteinExistence type="inferred from homology"/>
<dbReference type="SUPFAM" id="SSF56801">
    <property type="entry name" value="Acetyl-CoA synthetase-like"/>
    <property type="match status" value="1"/>
</dbReference>
<dbReference type="InterPro" id="IPR042099">
    <property type="entry name" value="ANL_N_sf"/>
</dbReference>
<evidence type="ECO:0000256" key="1">
    <source>
        <dbReference type="ARBA" id="ARBA00006432"/>
    </source>
</evidence>